<dbReference type="Gene3D" id="3.40.50.300">
    <property type="entry name" value="P-loop containing nucleotide triphosphate hydrolases"/>
    <property type="match status" value="1"/>
</dbReference>
<dbReference type="PANTHER" id="PTHR14647:SF85">
    <property type="entry name" value="GALACTOSYLCERAMIDE SULFOTRANSFERASE-LIKE"/>
    <property type="match status" value="1"/>
</dbReference>
<keyword evidence="7" id="KW-0333">Golgi apparatus</keyword>
<dbReference type="PANTHER" id="PTHR14647">
    <property type="entry name" value="GALACTOSE-3-O-SULFOTRANSFERASE"/>
    <property type="match status" value="1"/>
</dbReference>
<protein>
    <submittedName>
        <fullName evidence="12">Galactosylceramide sulfotransferase-like</fullName>
    </submittedName>
</protein>
<sequence length="384" mass="45250">MGNTSYIKCFQLTILMSILLIATILTWYSIFTPEPLPFNVSRDSRWFTTQPTPTTPPTCQPAENMVFIKTHKTGSTSLHCIFCRYGYANKLSFVFSTRNTKNGHIRKEHLNQSIILPPIGGVVNSSSKYNILTGHVSYKRKTINSFMEDNPIYVTILREPATHVESHMNFFSHRKQVMASMQAFLKKPRTSKNATGRNNQLREFGLSFESTLNETIVNETIMRLDKEFDLVLILEYFDESLILLKNLLCWSFEDIIYLAQNQRTTRETITDTFRRNVYRWSNADYLFYNYFNRTLWENIRQFGPRFEVELAHFRDLLKEHNNQCAMFQTTSSIISNLTRVVYKSRNNTQLCQQLTYSHMDWYRRIAVRQDPTKFAKKFKINEQI</sequence>
<proteinExistence type="inferred from homology"/>
<keyword evidence="8 10" id="KW-0472">Membrane</keyword>
<feature type="transmembrane region" description="Helical" evidence="10">
    <location>
        <begin position="12"/>
        <end position="31"/>
    </location>
</feature>
<evidence type="ECO:0000256" key="3">
    <source>
        <dbReference type="ARBA" id="ARBA00022679"/>
    </source>
</evidence>
<keyword evidence="11" id="KW-1185">Reference proteome</keyword>
<accession>A0ABM0GVP3</accession>
<reference evidence="12" key="1">
    <citation type="submission" date="2025-08" db="UniProtKB">
        <authorList>
            <consortium name="RefSeq"/>
        </authorList>
    </citation>
    <scope>IDENTIFICATION</scope>
    <source>
        <tissue evidence="12">Testes</tissue>
    </source>
</reference>
<organism evidence="11 12">
    <name type="scientific">Saccoglossus kowalevskii</name>
    <name type="common">Acorn worm</name>
    <dbReference type="NCBI Taxonomy" id="10224"/>
    <lineage>
        <taxon>Eukaryota</taxon>
        <taxon>Metazoa</taxon>
        <taxon>Hemichordata</taxon>
        <taxon>Enteropneusta</taxon>
        <taxon>Harrimaniidae</taxon>
        <taxon>Saccoglossus</taxon>
    </lineage>
</organism>
<gene>
    <name evidence="12" type="primary">LOC100368489</name>
</gene>
<dbReference type="RefSeq" id="XP_002738348.1">
    <property type="nucleotide sequence ID" value="XM_002738302.1"/>
</dbReference>
<keyword evidence="3" id="KW-0808">Transferase</keyword>
<name>A0ABM0GVP3_SACKO</name>
<keyword evidence="9" id="KW-0325">Glycoprotein</keyword>
<evidence type="ECO:0000256" key="9">
    <source>
        <dbReference type="ARBA" id="ARBA00023180"/>
    </source>
</evidence>
<dbReference type="InterPro" id="IPR009729">
    <property type="entry name" value="Gal-3-0_sulfotransfrase"/>
</dbReference>
<keyword evidence="4 10" id="KW-0812">Transmembrane</keyword>
<dbReference type="InterPro" id="IPR027417">
    <property type="entry name" value="P-loop_NTPase"/>
</dbReference>
<evidence type="ECO:0000256" key="6">
    <source>
        <dbReference type="ARBA" id="ARBA00022989"/>
    </source>
</evidence>
<evidence type="ECO:0000256" key="4">
    <source>
        <dbReference type="ARBA" id="ARBA00022692"/>
    </source>
</evidence>
<dbReference type="Proteomes" id="UP000694865">
    <property type="component" value="Unplaced"/>
</dbReference>
<comment type="similarity">
    <text evidence="2">Belongs to the galactose-3-O-sulfotransferase family.</text>
</comment>
<evidence type="ECO:0000256" key="5">
    <source>
        <dbReference type="ARBA" id="ARBA00022968"/>
    </source>
</evidence>
<evidence type="ECO:0000256" key="10">
    <source>
        <dbReference type="SAM" id="Phobius"/>
    </source>
</evidence>
<keyword evidence="5" id="KW-0735">Signal-anchor</keyword>
<evidence type="ECO:0000313" key="12">
    <source>
        <dbReference type="RefSeq" id="XP_002738348.1"/>
    </source>
</evidence>
<evidence type="ECO:0000313" key="11">
    <source>
        <dbReference type="Proteomes" id="UP000694865"/>
    </source>
</evidence>
<dbReference type="SUPFAM" id="SSF52540">
    <property type="entry name" value="P-loop containing nucleoside triphosphate hydrolases"/>
    <property type="match status" value="1"/>
</dbReference>
<dbReference type="GeneID" id="100368489"/>
<dbReference type="Pfam" id="PF06990">
    <property type="entry name" value="Gal-3-0_sulfotr"/>
    <property type="match status" value="1"/>
</dbReference>
<evidence type="ECO:0000256" key="7">
    <source>
        <dbReference type="ARBA" id="ARBA00023034"/>
    </source>
</evidence>
<evidence type="ECO:0000256" key="8">
    <source>
        <dbReference type="ARBA" id="ARBA00023136"/>
    </source>
</evidence>
<comment type="subcellular location">
    <subcellularLocation>
        <location evidence="1">Golgi apparatus membrane</location>
        <topology evidence="1">Single-pass type II membrane protein</topology>
    </subcellularLocation>
</comment>
<evidence type="ECO:0000256" key="1">
    <source>
        <dbReference type="ARBA" id="ARBA00004323"/>
    </source>
</evidence>
<evidence type="ECO:0000256" key="2">
    <source>
        <dbReference type="ARBA" id="ARBA00008124"/>
    </source>
</evidence>
<keyword evidence="6 10" id="KW-1133">Transmembrane helix</keyword>